<dbReference type="GeneID" id="30150499"/>
<comment type="subcellular location">
    <subcellularLocation>
        <location evidence="2">Cytoplasm</location>
    </subcellularLocation>
    <subcellularLocation>
        <location evidence="1">Nucleus</location>
    </subcellularLocation>
</comment>
<dbReference type="Gene3D" id="1.20.58.200">
    <property type="entry name" value="Translin, domain 2"/>
    <property type="match status" value="1"/>
</dbReference>
<dbReference type="EMBL" id="KV454430">
    <property type="protein sequence ID" value="ODQ80097.1"/>
    <property type="molecule type" value="Genomic_DNA"/>
</dbReference>
<protein>
    <recommendedName>
        <fullName evidence="8">Translin</fullName>
    </recommendedName>
</protein>
<reference evidence="7" key="1">
    <citation type="submission" date="2016-05" db="EMBL/GenBank/DDBJ databases">
        <title>Comparative genomics of biotechnologically important yeasts.</title>
        <authorList>
            <consortium name="DOE Joint Genome Institute"/>
            <person name="Riley R."/>
            <person name="Haridas S."/>
            <person name="Wolfe K.H."/>
            <person name="Lopes M.R."/>
            <person name="Hittinger C.T."/>
            <person name="Goker M."/>
            <person name="Salamov A."/>
            <person name="Wisecaver J."/>
            <person name="Long T.M."/>
            <person name="Aerts A.L."/>
            <person name="Barry K."/>
            <person name="Choi C."/>
            <person name="Clum A."/>
            <person name="Coughlan A.Y."/>
            <person name="Deshpande S."/>
            <person name="Douglass A.P."/>
            <person name="Hanson S.J."/>
            <person name="Klenk H.-P."/>
            <person name="Labutti K."/>
            <person name="Lapidus A."/>
            <person name="Lindquist E."/>
            <person name="Lipzen A."/>
            <person name="Meier-Kolthoff J.P."/>
            <person name="Ohm R.A."/>
            <person name="Otillar R.P."/>
            <person name="Pangilinan J."/>
            <person name="Peng Y."/>
            <person name="Rokas A."/>
            <person name="Rosa C.A."/>
            <person name="Scheuner C."/>
            <person name="Sibirny A.A."/>
            <person name="Slot J.C."/>
            <person name="Stielow J.B."/>
            <person name="Sun H."/>
            <person name="Kurtzman C.P."/>
            <person name="Blackwell M."/>
            <person name="Grigoriev I.V."/>
            <person name="Jeffries T.W."/>
        </authorList>
    </citation>
    <scope>NUCLEOTIDE SEQUENCE [LARGE SCALE GENOMIC DNA]</scope>
    <source>
        <strain evidence="7">NRRL Y-12698</strain>
    </source>
</reference>
<proteinExistence type="inferred from homology"/>
<evidence type="ECO:0000313" key="7">
    <source>
        <dbReference type="Proteomes" id="UP000094336"/>
    </source>
</evidence>
<dbReference type="GO" id="GO:0005737">
    <property type="term" value="C:cytoplasm"/>
    <property type="evidence" value="ECO:0007669"/>
    <property type="project" value="UniProtKB-SubCell"/>
</dbReference>
<dbReference type="OrthoDB" id="31005at2759"/>
<evidence type="ECO:0000256" key="4">
    <source>
        <dbReference type="ARBA" id="ARBA00022490"/>
    </source>
</evidence>
<accession>A0A1E3QT46</accession>
<dbReference type="Gene3D" id="1.20.58.190">
    <property type="entry name" value="Translin, domain 1"/>
    <property type="match status" value="1"/>
</dbReference>
<evidence type="ECO:0000256" key="3">
    <source>
        <dbReference type="ARBA" id="ARBA00005902"/>
    </source>
</evidence>
<dbReference type="GO" id="GO:0005634">
    <property type="term" value="C:nucleus"/>
    <property type="evidence" value="ECO:0007669"/>
    <property type="project" value="UniProtKB-SubCell"/>
</dbReference>
<name>A0A1E3QT46_9ASCO</name>
<evidence type="ECO:0000256" key="1">
    <source>
        <dbReference type="ARBA" id="ARBA00004123"/>
    </source>
</evidence>
<sequence length="300" mass="34153">MTSTPKPEYESPTQKLFFPARKLLISQQNEREAIIRLSRDVTSFSKKVIFSAHRTLPSLPQSISNQLVVELIANFKVLAKALSLIHFQYSHKPNFVNYKPTISNALEEFIEAVTFGHYLSYRKIMRFLELLEVLRLLVVSYDDLTQEINDARLHYAIQKVFIGFNAEGVLPSVAPETLLVDVFWCSMGDYIMGLLDLSGEMMRYATVHVKPANDEAEVSSTSLQIFRDLQELKAAFDVLALNNKTLNGIKSGQFMFSSKAYVNSSWGKKIQVLAQNYLKVEDLICGVCIRGNENYVEEEF</sequence>
<evidence type="ECO:0000256" key="2">
    <source>
        <dbReference type="ARBA" id="ARBA00004496"/>
    </source>
</evidence>
<dbReference type="STRING" id="984486.A0A1E3QT46"/>
<dbReference type="InterPro" id="IPR036081">
    <property type="entry name" value="Translin_sf"/>
</dbReference>
<dbReference type="RefSeq" id="XP_018985425.1">
    <property type="nucleotide sequence ID" value="XM_019132646.1"/>
</dbReference>
<dbReference type="Pfam" id="PF01997">
    <property type="entry name" value="Translin"/>
    <property type="match status" value="1"/>
</dbReference>
<dbReference type="GO" id="GO:0043565">
    <property type="term" value="F:sequence-specific DNA binding"/>
    <property type="evidence" value="ECO:0007669"/>
    <property type="project" value="InterPro"/>
</dbReference>
<evidence type="ECO:0000313" key="6">
    <source>
        <dbReference type="EMBL" id="ODQ80097.1"/>
    </source>
</evidence>
<evidence type="ECO:0000256" key="5">
    <source>
        <dbReference type="ARBA" id="ARBA00023242"/>
    </source>
</evidence>
<organism evidence="6 7">
    <name type="scientific">Babjeviella inositovora NRRL Y-12698</name>
    <dbReference type="NCBI Taxonomy" id="984486"/>
    <lineage>
        <taxon>Eukaryota</taxon>
        <taxon>Fungi</taxon>
        <taxon>Dikarya</taxon>
        <taxon>Ascomycota</taxon>
        <taxon>Saccharomycotina</taxon>
        <taxon>Pichiomycetes</taxon>
        <taxon>Serinales incertae sedis</taxon>
        <taxon>Babjeviella</taxon>
    </lineage>
</organism>
<dbReference type="InterPro" id="IPR016069">
    <property type="entry name" value="Translin_C"/>
</dbReference>
<dbReference type="SUPFAM" id="SSF74784">
    <property type="entry name" value="Translin"/>
    <property type="match status" value="1"/>
</dbReference>
<dbReference type="InterPro" id="IPR002848">
    <property type="entry name" value="Translin_fam"/>
</dbReference>
<evidence type="ECO:0008006" key="8">
    <source>
        <dbReference type="Google" id="ProtNLM"/>
    </source>
</evidence>
<dbReference type="PANTHER" id="PTHR10741">
    <property type="entry name" value="TRANSLIN AND TRANSLIN ASSOCIATED PROTEIN X"/>
    <property type="match status" value="1"/>
</dbReference>
<keyword evidence="7" id="KW-1185">Reference proteome</keyword>
<keyword evidence="5" id="KW-0539">Nucleus</keyword>
<keyword evidence="4" id="KW-0963">Cytoplasm</keyword>
<dbReference type="InterPro" id="IPR016068">
    <property type="entry name" value="Translin_N"/>
</dbReference>
<dbReference type="AlphaFoldDB" id="A0A1E3QT46"/>
<dbReference type="CDD" id="cd14820">
    <property type="entry name" value="TRAX"/>
    <property type="match status" value="1"/>
</dbReference>
<gene>
    <name evidence="6" type="ORF">BABINDRAFT_7578</name>
</gene>
<dbReference type="Proteomes" id="UP000094336">
    <property type="component" value="Unassembled WGS sequence"/>
</dbReference>
<comment type="similarity">
    <text evidence="3">Belongs to the translin family.</text>
</comment>